<feature type="domain" description="SpaA-like prealbumin fold" evidence="5">
    <location>
        <begin position="511"/>
        <end position="599"/>
    </location>
</feature>
<evidence type="ECO:0000256" key="1">
    <source>
        <dbReference type="SAM" id="MobiDB-lite"/>
    </source>
</evidence>
<dbReference type="InterPro" id="IPR006311">
    <property type="entry name" value="TAT_signal"/>
</dbReference>
<evidence type="ECO:0000256" key="2">
    <source>
        <dbReference type="SAM" id="Phobius"/>
    </source>
</evidence>
<feature type="domain" description="SpaA-like prealbumin fold" evidence="5">
    <location>
        <begin position="56"/>
        <end position="159"/>
    </location>
</feature>
<dbReference type="Pfam" id="PF01345">
    <property type="entry name" value="DUF11"/>
    <property type="match status" value="1"/>
</dbReference>
<reference evidence="6 7" key="1">
    <citation type="journal article" date="2019" name="Int. J. Syst. Evol. Microbiol.">
        <title>The Global Catalogue of Microorganisms (GCM) 10K type strain sequencing project: providing services to taxonomists for standard genome sequencing and annotation.</title>
        <authorList>
            <consortium name="The Broad Institute Genomics Platform"/>
            <consortium name="The Broad Institute Genome Sequencing Center for Infectious Disease"/>
            <person name="Wu L."/>
            <person name="Ma J."/>
        </authorList>
    </citation>
    <scope>NUCLEOTIDE SEQUENCE [LARGE SCALE GENOMIC DNA]</scope>
    <source>
        <strain evidence="6 7">JCM 12398</strain>
    </source>
</reference>
<proteinExistence type="predicted"/>
<organism evidence="6 7">
    <name type="scientific">Agrococcus citreus</name>
    <dbReference type="NCBI Taxonomy" id="84643"/>
    <lineage>
        <taxon>Bacteria</taxon>
        <taxon>Bacillati</taxon>
        <taxon>Actinomycetota</taxon>
        <taxon>Actinomycetes</taxon>
        <taxon>Micrococcales</taxon>
        <taxon>Microbacteriaceae</taxon>
        <taxon>Agrococcus</taxon>
    </lineage>
</organism>
<protein>
    <submittedName>
        <fullName evidence="6">Uncharacterized protein</fullName>
    </submittedName>
</protein>
<comment type="caution">
    <text evidence="6">The sequence shown here is derived from an EMBL/GenBank/DDBJ whole genome shotgun (WGS) entry which is preliminary data.</text>
</comment>
<feature type="domain" description="DUF11" evidence="4">
    <location>
        <begin position="761"/>
        <end position="868"/>
    </location>
</feature>
<keyword evidence="2" id="KW-0472">Membrane</keyword>
<keyword evidence="3" id="KW-0732">Signal</keyword>
<dbReference type="RefSeq" id="WP_343919655.1">
    <property type="nucleotide sequence ID" value="NZ_BAAAKK010000005.1"/>
</dbReference>
<evidence type="ECO:0000313" key="6">
    <source>
        <dbReference type="EMBL" id="GAA1423679.1"/>
    </source>
</evidence>
<keyword evidence="2" id="KW-0812">Transmembrane</keyword>
<dbReference type="Pfam" id="PF19403">
    <property type="entry name" value="SpaA_2"/>
    <property type="match status" value="4"/>
</dbReference>
<dbReference type="InterPro" id="IPR045826">
    <property type="entry name" value="SpaA_PFL_dom_2"/>
</dbReference>
<accession>A0ABN1YVK1</accession>
<evidence type="ECO:0000259" key="5">
    <source>
        <dbReference type="Pfam" id="PF19403"/>
    </source>
</evidence>
<feature type="compositionally biased region" description="Basic residues" evidence="1">
    <location>
        <begin position="11"/>
        <end position="23"/>
    </location>
</feature>
<feature type="domain" description="SpaA-like prealbumin fold" evidence="5">
    <location>
        <begin position="163"/>
        <end position="262"/>
    </location>
</feature>
<evidence type="ECO:0000256" key="3">
    <source>
        <dbReference type="SAM" id="SignalP"/>
    </source>
</evidence>
<gene>
    <name evidence="6" type="ORF">GCM10009640_18310</name>
</gene>
<sequence>MPRSSRSSARGPRHAAPRSSSRRKRLLAAALAITTGLLSALAAAPAGEAWAHDDPDEAASLTLDLVLMTDDGSSATGDSVTLSASALDGSPVLVGSDTELGRGSRLTSSVEPGDYVLALSASGSAATGHTVGSWSCDDADLVGDVVTVDDDDDDAHCTVVVDDLPATLTLLAAVVVDDGGTLGDGGVTLTATGAVDAFSGVEGAPSVTGVAVDAGAYAVGALPIEGYAVSGVACWSDQDRAQPLPVDGDVVVLANGGTAVCEVTVDDLPRAPDPAPDPAPAPARLTLDARAVNDHGGDAVPRDWALRAQGPIELAGAAGSLVDVAVEPGAYALSATGPAGYRALGWSCSAGGLVGSTLTLEAGDSATCVVVHDDLPVDLAVTLDDGGARAANGDTFALTAAVRNVGARDVDRGEPVSLTVRLPSTVSVVAAPASCTAEARLVRCGIEPAALAIGRGIDLALTVRFEPSARAGVHGAIAFVHTLDDPAPAAPACPSASNSVGCEGTELRYPTITLVQSIVADDGGEATLDRFALSASGPVEITGASGSSAVTVASVPAGTYRLGASGLSGYAPGGWTCVGATLEGDAVTIVGVVDVTCTIAHDDHPVDLQLAASSSGPAPAGGEARLSLVVTNAGARDVDAGDAVTATLALAAGLTHLDGPAGCSAAAGTITCVIDPAALPAGGSTELELLIAVAPTVRAGTLESRAMVTTDDDAASPGGCEHPSDNVVCVRTEVVAGTVSAEKSAWEQVNGAWVSSDGLVGFGDLVQFRVLVRAAGEAPSTGVGLVDRLPSGLLRDGLATCSVPCTVELDAATGAERVVIGTMAPGVVATVTITARVPGVPSQAEGTTVRVAFDAEASLSSDNVESAPTNIVTVRASHALPERGRSGGTIPIGGISVALALLVAGGLLLVRSRELAAR</sequence>
<feature type="transmembrane region" description="Helical" evidence="2">
    <location>
        <begin position="890"/>
        <end position="910"/>
    </location>
</feature>
<feature type="compositionally biased region" description="Low complexity" evidence="1">
    <location>
        <begin position="1"/>
        <end position="10"/>
    </location>
</feature>
<dbReference type="PROSITE" id="PS51318">
    <property type="entry name" value="TAT"/>
    <property type="match status" value="1"/>
</dbReference>
<evidence type="ECO:0000313" key="7">
    <source>
        <dbReference type="Proteomes" id="UP001501266"/>
    </source>
</evidence>
<keyword evidence="2" id="KW-1133">Transmembrane helix</keyword>
<feature type="region of interest" description="Disordered" evidence="1">
    <location>
        <begin position="1"/>
        <end position="23"/>
    </location>
</feature>
<feature type="chain" id="PRO_5046259459" evidence="3">
    <location>
        <begin position="43"/>
        <end position="918"/>
    </location>
</feature>
<dbReference type="Proteomes" id="UP001501266">
    <property type="component" value="Unassembled WGS sequence"/>
</dbReference>
<dbReference type="EMBL" id="BAAAKK010000005">
    <property type="protein sequence ID" value="GAA1423679.1"/>
    <property type="molecule type" value="Genomic_DNA"/>
</dbReference>
<name>A0ABN1YVK1_9MICO</name>
<dbReference type="InterPro" id="IPR001434">
    <property type="entry name" value="OmcB-like_DUF11"/>
</dbReference>
<feature type="domain" description="SpaA-like prealbumin fold" evidence="5">
    <location>
        <begin position="282"/>
        <end position="369"/>
    </location>
</feature>
<feature type="signal peptide" evidence="3">
    <location>
        <begin position="1"/>
        <end position="42"/>
    </location>
</feature>
<keyword evidence="7" id="KW-1185">Reference proteome</keyword>
<evidence type="ECO:0000259" key="4">
    <source>
        <dbReference type="Pfam" id="PF01345"/>
    </source>
</evidence>